<organism evidence="1 2">
    <name type="scientific">Araneus ventricosus</name>
    <name type="common">Orbweaver spider</name>
    <name type="synonym">Epeira ventricosa</name>
    <dbReference type="NCBI Taxonomy" id="182803"/>
    <lineage>
        <taxon>Eukaryota</taxon>
        <taxon>Metazoa</taxon>
        <taxon>Ecdysozoa</taxon>
        <taxon>Arthropoda</taxon>
        <taxon>Chelicerata</taxon>
        <taxon>Arachnida</taxon>
        <taxon>Araneae</taxon>
        <taxon>Araneomorphae</taxon>
        <taxon>Entelegynae</taxon>
        <taxon>Araneoidea</taxon>
        <taxon>Araneidae</taxon>
        <taxon>Araneus</taxon>
    </lineage>
</organism>
<comment type="caution">
    <text evidence="1">The sequence shown here is derived from an EMBL/GenBank/DDBJ whole genome shotgun (WGS) entry which is preliminary data.</text>
</comment>
<dbReference type="Proteomes" id="UP000499080">
    <property type="component" value="Unassembled WGS sequence"/>
</dbReference>
<accession>A0A4Y2GTL0</accession>
<sequence length="85" mass="9677">MSILKISEAISREPVELGTCNLHRHVECPVLSNDATRFNLQHFSKIGEPIWNPIEARMSVNMSIDIMGRDNSFDTLYDPSTMKIN</sequence>
<name>A0A4Y2GTL0_ARAVE</name>
<dbReference type="AlphaFoldDB" id="A0A4Y2GTL0"/>
<proteinExistence type="predicted"/>
<evidence type="ECO:0000313" key="1">
    <source>
        <dbReference type="EMBL" id="GBM56863.1"/>
    </source>
</evidence>
<gene>
    <name evidence="1" type="ORF">AVEN_227365_1</name>
</gene>
<protein>
    <submittedName>
        <fullName evidence="1">Uncharacterized protein</fullName>
    </submittedName>
</protein>
<keyword evidence="2" id="KW-1185">Reference proteome</keyword>
<evidence type="ECO:0000313" key="2">
    <source>
        <dbReference type="Proteomes" id="UP000499080"/>
    </source>
</evidence>
<reference evidence="1 2" key="1">
    <citation type="journal article" date="2019" name="Sci. Rep.">
        <title>Orb-weaving spider Araneus ventricosus genome elucidates the spidroin gene catalogue.</title>
        <authorList>
            <person name="Kono N."/>
            <person name="Nakamura H."/>
            <person name="Ohtoshi R."/>
            <person name="Moran D.A.P."/>
            <person name="Shinohara A."/>
            <person name="Yoshida Y."/>
            <person name="Fujiwara M."/>
            <person name="Mori M."/>
            <person name="Tomita M."/>
            <person name="Arakawa K."/>
        </authorList>
    </citation>
    <scope>NUCLEOTIDE SEQUENCE [LARGE SCALE GENOMIC DNA]</scope>
</reference>
<dbReference type="EMBL" id="BGPR01001566">
    <property type="protein sequence ID" value="GBM56863.1"/>
    <property type="molecule type" value="Genomic_DNA"/>
</dbReference>